<accession>A0A0H2R7P6</accession>
<feature type="region of interest" description="Disordered" evidence="1">
    <location>
        <begin position="130"/>
        <end position="165"/>
    </location>
</feature>
<proteinExistence type="predicted"/>
<dbReference type="AlphaFoldDB" id="A0A0H2R7P6"/>
<name>A0A0H2R7P6_9AGAM</name>
<feature type="region of interest" description="Disordered" evidence="1">
    <location>
        <begin position="54"/>
        <end position="73"/>
    </location>
</feature>
<evidence type="ECO:0000256" key="1">
    <source>
        <dbReference type="SAM" id="MobiDB-lite"/>
    </source>
</evidence>
<dbReference type="Proteomes" id="UP000053477">
    <property type="component" value="Unassembled WGS sequence"/>
</dbReference>
<gene>
    <name evidence="2" type="ORF">SCHPADRAFT_628958</name>
</gene>
<dbReference type="EMBL" id="KQ086115">
    <property type="protein sequence ID" value="KLO07894.1"/>
    <property type="molecule type" value="Genomic_DNA"/>
</dbReference>
<organism evidence="2 3">
    <name type="scientific">Schizopora paradoxa</name>
    <dbReference type="NCBI Taxonomy" id="27342"/>
    <lineage>
        <taxon>Eukaryota</taxon>
        <taxon>Fungi</taxon>
        <taxon>Dikarya</taxon>
        <taxon>Basidiomycota</taxon>
        <taxon>Agaricomycotina</taxon>
        <taxon>Agaricomycetes</taxon>
        <taxon>Hymenochaetales</taxon>
        <taxon>Schizoporaceae</taxon>
        <taxon>Schizopora</taxon>
    </lineage>
</organism>
<keyword evidence="3" id="KW-1185">Reference proteome</keyword>
<evidence type="ECO:0000313" key="2">
    <source>
        <dbReference type="EMBL" id="KLO07894.1"/>
    </source>
</evidence>
<reference evidence="2 3" key="1">
    <citation type="submission" date="2015-04" db="EMBL/GenBank/DDBJ databases">
        <title>Complete genome sequence of Schizopora paradoxa KUC8140, a cosmopolitan wood degrader in East Asia.</title>
        <authorList>
            <consortium name="DOE Joint Genome Institute"/>
            <person name="Min B."/>
            <person name="Park H."/>
            <person name="Jang Y."/>
            <person name="Kim J.-J."/>
            <person name="Kim K.H."/>
            <person name="Pangilinan J."/>
            <person name="Lipzen A."/>
            <person name="Riley R."/>
            <person name="Grigoriev I.V."/>
            <person name="Spatafora J.W."/>
            <person name="Choi I.-G."/>
        </authorList>
    </citation>
    <scope>NUCLEOTIDE SEQUENCE [LARGE SCALE GENOMIC DNA]</scope>
    <source>
        <strain evidence="2 3">KUC8140</strain>
    </source>
</reference>
<protein>
    <submittedName>
        <fullName evidence="2">Uncharacterized protein</fullName>
    </submittedName>
</protein>
<dbReference type="InParanoid" id="A0A0H2R7P6"/>
<sequence>MGFDMALLDGARTQDWILFWQWMEMMMATGKEGRTERTGKQEVFLCGERGLDEASITNPDSASSSGLPLPPNHARHHILDGSHRPNLPTVFRPIFPPLTYSAAAADLRYARQGASRKTQVLHEISRIHPLSSVNDDDSDEDQDLSRRRSASGRASAARKKMIEGSSTHWSPKELDLLKSVALNLEQAALTKRRICLKLTRGAAKESRKGGQFYTRR</sequence>
<evidence type="ECO:0000313" key="3">
    <source>
        <dbReference type="Proteomes" id="UP000053477"/>
    </source>
</evidence>
<feature type="compositionally biased region" description="Polar residues" evidence="1">
    <location>
        <begin position="55"/>
        <end position="66"/>
    </location>
</feature>